<organism evidence="1 2">
    <name type="scientific">Acinetobacter phage 133</name>
    <dbReference type="NCBI Taxonomy" id="2919552"/>
    <lineage>
        <taxon>Viruses</taxon>
        <taxon>Duplodnaviria</taxon>
        <taxon>Heunggongvirae</taxon>
        <taxon>Uroviricota</taxon>
        <taxon>Caudoviricetes</taxon>
        <taxon>Pantevenvirales</taxon>
        <taxon>Straboviridae</taxon>
        <taxon>Tevenvirinae</taxon>
        <taxon>Centumtrigintavirus</taxon>
        <taxon>Centumtrigintavirus cv133</taxon>
        <taxon>Acinetobacter virus 133</taxon>
    </lineage>
</organism>
<evidence type="ECO:0000313" key="2">
    <source>
        <dbReference type="Proteomes" id="UP000000330"/>
    </source>
</evidence>
<dbReference type="GeneID" id="10323152"/>
<dbReference type="Gene3D" id="1.20.5.320">
    <property type="entry name" value="6-Phosphogluconate Dehydrogenase, domain 3"/>
    <property type="match status" value="1"/>
</dbReference>
<dbReference type="EMBL" id="HM114315">
    <property type="protein sequence ID" value="ADJ19480.1"/>
    <property type="molecule type" value="Genomic_DNA"/>
</dbReference>
<dbReference type="RefSeq" id="YP_004300746.1">
    <property type="nucleotide sequence ID" value="NC_015250.1"/>
</dbReference>
<name>D9I699_9CAUD</name>
<accession>D9I699</accession>
<dbReference type="Proteomes" id="UP000000330">
    <property type="component" value="Segment"/>
</dbReference>
<evidence type="ECO:0000313" key="1">
    <source>
        <dbReference type="EMBL" id="ADJ19480.1"/>
    </source>
</evidence>
<dbReference type="SUPFAM" id="SSF58046">
    <property type="entry name" value="Fibritin"/>
    <property type="match status" value="1"/>
</dbReference>
<reference evidence="1 2" key="1">
    <citation type="journal article" date="2010" name="Virol. J.">
        <title>Genomes of the T4-related bacteriophages as windows on microbial genome evolution.</title>
        <authorList>
            <person name="Petrov V.M."/>
            <person name="Ratnayaka S."/>
            <person name="Nolan J.M."/>
            <person name="Miller E.S."/>
            <person name="Karam J.D."/>
        </authorList>
    </citation>
    <scope>NUCLEOTIDE SEQUENCE [LARGE SCALE GENOMIC DNA]</scope>
    <source>
        <strain evidence="1">Acj133</strain>
    </source>
</reference>
<proteinExistence type="predicted"/>
<protein>
    <submittedName>
        <fullName evidence="1">Wac fibritin neck whiskers</fullName>
    </submittedName>
</protein>
<sequence>MLPHVDGLPVGPEQTRINWIKNGDFLEGAKTSLTNEGNLNAAGVQLQQNIVYLHTRMELEGTSFGSRLTHLENIVDESLSLNVVETLNRHTVEIETLNNTQTVQDNQISLNRIDIDKHTEMLGLPTNNPSGRNITEDVQWVKVELGNYPEQDINGMPEPGALSTGLKRRVLDNTAQSVQNRNDIATIRQEINDADLGTLRNDVEDLRDDVGTNTQNKTVFSQLDEHSIKLAEDAQSILKIKQDIGAGDGLTINERMGNQETAFADLKQIVQAPDTGLVDKVVDVQEQSDLTDVKVQENSTEIGTLKTTVGDSTTGLVKDMTDVKTKIGFGSNPSVDSLEYRFNALQALQNDTSIQLQDLQTEVGTASTGLTGDVRQLQAQLLALTARVEQLEQAGP</sequence>
<dbReference type="KEGG" id="vg:10323152"/>
<gene>
    <name evidence="1" type="primary">wac</name>
    <name evidence="1" type="ORF">Acj133p165</name>
</gene>
<keyword evidence="2" id="KW-1185">Reference proteome</keyword>